<dbReference type="AlphaFoldDB" id="A0A6A3BNU4"/>
<dbReference type="PROSITE" id="PS51277">
    <property type="entry name" value="BURP"/>
    <property type="match status" value="1"/>
</dbReference>
<comment type="caution">
    <text evidence="2">The sequence shown here is derived from an EMBL/GenBank/DDBJ whole genome shotgun (WGS) entry which is preliminary data.</text>
</comment>
<dbReference type="SMART" id="SM01045">
    <property type="entry name" value="BURP"/>
    <property type="match status" value="1"/>
</dbReference>
<gene>
    <name evidence="2" type="ORF">F3Y22_tig00110015pilonHSYRG00065</name>
</gene>
<evidence type="ECO:0000313" key="3">
    <source>
        <dbReference type="Proteomes" id="UP000436088"/>
    </source>
</evidence>
<dbReference type="InterPro" id="IPR004873">
    <property type="entry name" value="BURP_dom"/>
</dbReference>
<organism evidence="2 3">
    <name type="scientific">Hibiscus syriacus</name>
    <name type="common">Rose of Sharon</name>
    <dbReference type="NCBI Taxonomy" id="106335"/>
    <lineage>
        <taxon>Eukaryota</taxon>
        <taxon>Viridiplantae</taxon>
        <taxon>Streptophyta</taxon>
        <taxon>Embryophyta</taxon>
        <taxon>Tracheophyta</taxon>
        <taxon>Spermatophyta</taxon>
        <taxon>Magnoliopsida</taxon>
        <taxon>eudicotyledons</taxon>
        <taxon>Gunneridae</taxon>
        <taxon>Pentapetalae</taxon>
        <taxon>rosids</taxon>
        <taxon>malvids</taxon>
        <taxon>Malvales</taxon>
        <taxon>Malvaceae</taxon>
        <taxon>Malvoideae</taxon>
        <taxon>Hibiscus</taxon>
    </lineage>
</organism>
<dbReference type="InterPro" id="IPR044816">
    <property type="entry name" value="BURP"/>
</dbReference>
<name>A0A6A3BNU4_HIBSY</name>
<dbReference type="Pfam" id="PF03181">
    <property type="entry name" value="BURP"/>
    <property type="match status" value="1"/>
</dbReference>
<proteinExistence type="predicted"/>
<dbReference type="Proteomes" id="UP000436088">
    <property type="component" value="Unassembled WGS sequence"/>
</dbReference>
<reference evidence="2" key="1">
    <citation type="submission" date="2019-09" db="EMBL/GenBank/DDBJ databases">
        <title>Draft genome information of white flower Hibiscus syriacus.</title>
        <authorList>
            <person name="Kim Y.-M."/>
        </authorList>
    </citation>
    <scope>NUCLEOTIDE SEQUENCE [LARGE SCALE GENOMIC DNA]</scope>
    <source>
        <strain evidence="2">YM2019G1</strain>
    </source>
</reference>
<feature type="domain" description="BURP" evidence="1">
    <location>
        <begin position="190"/>
        <end position="409"/>
    </location>
</feature>
<protein>
    <recommendedName>
        <fullName evidence="1">BURP domain-containing protein</fullName>
    </recommendedName>
</protein>
<accession>A0A6A3BNU4</accession>
<dbReference type="PANTHER" id="PTHR31236:SF59">
    <property type="entry name" value="BURP DOMAIN PROTEIN"/>
    <property type="match status" value="1"/>
</dbReference>
<dbReference type="PANTHER" id="PTHR31236">
    <property type="entry name" value="BURP DOMAIN PROTEIN USPL1-LIKE"/>
    <property type="match status" value="1"/>
</dbReference>
<keyword evidence="3" id="KW-1185">Reference proteome</keyword>
<evidence type="ECO:0000313" key="2">
    <source>
        <dbReference type="EMBL" id="KAE8718283.1"/>
    </source>
</evidence>
<sequence>MLCDFIVCWKQCSKGFGRKFATAYFHKTSNSENHGRDEEEMMSLEDKYATAYFHKSTAAKNHGKEEKVKSLEDKYATAYFHKNSAAKNLDRDNKMMKSLEDKYATAYFHKTSNSENVDRDEVMKRLNNKYAAAYFHKTSASKHPENNDQVKSLTQKYATAYFHKSSKMVNDHNMEHQYHGHDQSAEIGLFTLDELRAFTVGKKLPIFFPIKNHSLYPPFLPKSLVETIPFSSSQVSDILQFFSVPPDSPKGKAVQDTLQKCGLEAAQGETKICATSLESLHGFLSNAFGPKVDFMFISTRHPTMTTPIFQNYTVLETPREIESPNKVACHPIPYLYAVYFCHFDATETRVFKLKLAGEITGDEVEAVVVCHMDTSGWSSDHDAFRMLGVKRGDAVCHVFSQGNLVWINQPLTISVSAM</sequence>
<dbReference type="EMBL" id="VEPZ02000813">
    <property type="protein sequence ID" value="KAE8718283.1"/>
    <property type="molecule type" value="Genomic_DNA"/>
</dbReference>
<evidence type="ECO:0000259" key="1">
    <source>
        <dbReference type="PROSITE" id="PS51277"/>
    </source>
</evidence>